<proteinExistence type="predicted"/>
<sequence>MSFDALTIGGLLFAVLSGGFLVGVVSHNRPASELRHVQPIHVQQTDAGEVTASNANDS</sequence>
<protein>
    <submittedName>
        <fullName evidence="2">Uncharacterized protein</fullName>
    </submittedName>
</protein>
<organism evidence="2 3">
    <name type="scientific">Thiospirillum jenense</name>
    <dbReference type="NCBI Taxonomy" id="1653858"/>
    <lineage>
        <taxon>Bacteria</taxon>
        <taxon>Pseudomonadati</taxon>
        <taxon>Pseudomonadota</taxon>
        <taxon>Gammaproteobacteria</taxon>
        <taxon>Chromatiales</taxon>
        <taxon>Chromatiaceae</taxon>
        <taxon>Thiospirillum</taxon>
    </lineage>
</organism>
<reference evidence="2 3" key="1">
    <citation type="journal article" date="2020" name="Arch. Microbiol.">
        <title>The genome sequence of the giant phototrophic gammaproteobacterium Thiospirillum jenense gives insight into its physiological properties and phylogenetic relationships.</title>
        <authorList>
            <person name="Imhoff J.F."/>
            <person name="Meyer T.E."/>
            <person name="Kyndt J.A."/>
        </authorList>
    </citation>
    <scope>NUCLEOTIDE SEQUENCE [LARGE SCALE GENOMIC DNA]</scope>
    <source>
        <strain evidence="2 3">DSM 216</strain>
    </source>
</reference>
<name>A0A839HD07_9GAMM</name>
<keyword evidence="1" id="KW-0812">Transmembrane</keyword>
<accession>A0A839HD07</accession>
<keyword evidence="1" id="KW-0472">Membrane</keyword>
<gene>
    <name evidence="2" type="ORF">HUK38_02745</name>
</gene>
<dbReference type="EMBL" id="JABVCQ010000004">
    <property type="protein sequence ID" value="MBB1125148.1"/>
    <property type="molecule type" value="Genomic_DNA"/>
</dbReference>
<keyword evidence="1" id="KW-1133">Transmembrane helix</keyword>
<feature type="transmembrane region" description="Helical" evidence="1">
    <location>
        <begin position="6"/>
        <end position="25"/>
    </location>
</feature>
<evidence type="ECO:0000256" key="1">
    <source>
        <dbReference type="SAM" id="Phobius"/>
    </source>
</evidence>
<keyword evidence="3" id="KW-1185">Reference proteome</keyword>
<evidence type="ECO:0000313" key="2">
    <source>
        <dbReference type="EMBL" id="MBB1125148.1"/>
    </source>
</evidence>
<dbReference type="AlphaFoldDB" id="A0A839HD07"/>
<dbReference type="Proteomes" id="UP000548632">
    <property type="component" value="Unassembled WGS sequence"/>
</dbReference>
<comment type="caution">
    <text evidence="2">The sequence shown here is derived from an EMBL/GenBank/DDBJ whole genome shotgun (WGS) entry which is preliminary data.</text>
</comment>
<evidence type="ECO:0000313" key="3">
    <source>
        <dbReference type="Proteomes" id="UP000548632"/>
    </source>
</evidence>
<dbReference type="RefSeq" id="WP_182582276.1">
    <property type="nucleotide sequence ID" value="NZ_JABVCQ010000004.1"/>
</dbReference>